<dbReference type="Pfam" id="PF00155">
    <property type="entry name" value="Aminotran_1_2"/>
    <property type="match status" value="1"/>
</dbReference>
<sequence>MHALGAVFAKPGWVRVGASAARWRVLVAGGPKPGWHRSLKEPLAGLVCGTAARLGQCATCLFSFSFCAKVSLRKRAMQRAAALVRRGCGPRTPSSWGRSQSSAAAEASAVLKVRPERSRRERILTLESMNPQVKAVEYAVRGPIVLKAGEIELELQRVMALCTYPNLLDSPSFPEDAKKRARRILQACGGHSLGSYSASQGVNCIREDVAAYITRRDGGVPADPDNIYLTTGASDGISTILKILVSGGGKSRTGVMIPIPQYPLYSAVISELDAIQVNYYLDEENCWALNVNELRRAVQEAKDHCDPKVLCIINPGNPTGQVQSRKCIEDVIHFAWEEKLFLLADEVYQDNVYSPDCRFHSFKKVLYEMGPEYSSNVELASFHSTSKGYMGECGYRGGYMEVINLHPEIKGQLVKLLSVRLCPPVSGQAAMDIVVNPPVAGEESFEQFSREKESVLGNLAKKAKLTEDLFNQVPGIHCNPLQGAMYAFPRIFIPVKAVEAAQAHQMAPDMFYCMKLLEETGICVVPGSGFGQREGTYHFRYDFVSAPGAGPGLVQGNVGFLTWSRGLLRRETCGDPVPPRVTPLCPAAEPSSDPAQGVRKTGWLSAQGRIS</sequence>
<dbReference type="Gene3D" id="3.40.640.10">
    <property type="entry name" value="Type I PLP-dependent aspartate aminotransferase-like (Major domain)"/>
    <property type="match status" value="1"/>
</dbReference>
<dbReference type="GO" id="GO:0030170">
    <property type="term" value="F:pyridoxal phosphate binding"/>
    <property type="evidence" value="ECO:0007669"/>
    <property type="project" value="InterPro"/>
</dbReference>
<dbReference type="FunFam" id="3.40.640.10:FF:000226">
    <property type="entry name" value="Alanine aminotransferase 2"/>
    <property type="match status" value="1"/>
</dbReference>
<comment type="similarity">
    <text evidence="7">Belongs to the class-I pyridoxal-phosphate-dependent aminotransferase family. Alanine aminotransferase subfamily.</text>
</comment>
<accession>A0A1D5RBV5</accession>
<dbReference type="PANTHER" id="PTHR11751">
    <property type="entry name" value="ALANINE AMINOTRANSFERASE"/>
    <property type="match status" value="1"/>
</dbReference>
<dbReference type="Gene3D" id="3.90.1150.10">
    <property type="entry name" value="Aspartate Aminotransferase, domain 1"/>
    <property type="match status" value="1"/>
</dbReference>
<evidence type="ECO:0000256" key="8">
    <source>
        <dbReference type="ARBA" id="ARBA00026106"/>
    </source>
</evidence>
<dbReference type="InParanoid" id="A0A1D5RBV5"/>
<dbReference type="STRING" id="9544.ENSMMUP00000057797"/>
<evidence type="ECO:0000256" key="2">
    <source>
        <dbReference type="ARBA" id="ARBA00011738"/>
    </source>
</evidence>
<dbReference type="CDD" id="cd00609">
    <property type="entry name" value="AAT_like"/>
    <property type="match status" value="1"/>
</dbReference>
<evidence type="ECO:0000313" key="12">
    <source>
        <dbReference type="Ensembl" id="ENSMMUP00000057797.2"/>
    </source>
</evidence>
<dbReference type="UniPathway" id="UPA00528">
    <property type="reaction ID" value="UER00586"/>
</dbReference>
<evidence type="ECO:0000256" key="5">
    <source>
        <dbReference type="ARBA" id="ARBA00022898"/>
    </source>
</evidence>
<name>A0A1D5RBV5_MACMU</name>
<reference evidence="13" key="1">
    <citation type="journal article" date="2007" name="Science">
        <title>Evolutionary and biomedical insights from the rhesus macaque genome.</title>
        <authorList>
            <person name="Gibbs R.A."/>
            <person name="Rogers J."/>
            <person name="Katze M.G."/>
            <person name="Bumgarner R."/>
            <person name="Weinstock G.M."/>
            <person name="Mardis E.R."/>
            <person name="Remington K.A."/>
            <person name="Strausberg R.L."/>
            <person name="Venter J.C."/>
            <person name="Wilson R.K."/>
            <person name="Batzer M.A."/>
            <person name="Bustamante C.D."/>
            <person name="Eichler E.E."/>
            <person name="Hahn M.W."/>
            <person name="Hardison R.C."/>
            <person name="Makova K.D."/>
            <person name="Miller W."/>
            <person name="Milosavljevic A."/>
            <person name="Palermo R.E."/>
            <person name="Siepel A."/>
            <person name="Sikela J.M."/>
            <person name="Attaway T."/>
            <person name="Bell S."/>
            <person name="Bernard K.E."/>
            <person name="Buhay C.J."/>
            <person name="Chandrabose M.N."/>
            <person name="Dao M."/>
            <person name="Davis C."/>
            <person name="Delehaunty K.D."/>
            <person name="Ding Y."/>
            <person name="Dinh H.H."/>
            <person name="Dugan-Rocha S."/>
            <person name="Fulton L.A."/>
            <person name="Gabisi R.A."/>
            <person name="Garner T.T."/>
            <person name="Godfrey J."/>
            <person name="Hawes A.C."/>
            <person name="Hernandez J."/>
            <person name="Hines S."/>
            <person name="Holder M."/>
            <person name="Hume J."/>
            <person name="Jhangiani S.N."/>
            <person name="Joshi V."/>
            <person name="Khan Z.M."/>
            <person name="Kirkness E.F."/>
            <person name="Cree A."/>
            <person name="Fowler R.G."/>
            <person name="Lee S."/>
            <person name="Lewis L.R."/>
            <person name="Li Z."/>
            <person name="Liu Y.-S."/>
            <person name="Moore S.M."/>
            <person name="Muzny D."/>
            <person name="Nazareth L.V."/>
            <person name="Ngo D.N."/>
            <person name="Okwuonu G.O."/>
            <person name="Pai G."/>
            <person name="Parker D."/>
            <person name="Paul H.A."/>
            <person name="Pfannkoch C."/>
            <person name="Pohl C.S."/>
            <person name="Rogers Y.-H.C."/>
            <person name="Ruiz S.J."/>
            <person name="Sabo A."/>
            <person name="Santibanez J."/>
            <person name="Schneider B.W."/>
            <person name="Smith S.M."/>
            <person name="Sodergren E."/>
            <person name="Svatek A.F."/>
            <person name="Utterback T.R."/>
            <person name="Vattathil S."/>
            <person name="Warren W."/>
            <person name="White C.S."/>
            <person name="Chinwalla A.T."/>
            <person name="Feng Y."/>
            <person name="Halpern A.L."/>
            <person name="Hillier L.W."/>
            <person name="Huang X."/>
            <person name="Minx P."/>
            <person name="Nelson J.O."/>
            <person name="Pepin K.H."/>
            <person name="Qin X."/>
            <person name="Sutton G.G."/>
            <person name="Venter E."/>
            <person name="Walenz B.P."/>
            <person name="Wallis J.W."/>
            <person name="Worley K.C."/>
            <person name="Yang S.-P."/>
            <person name="Jones S.M."/>
            <person name="Marra M.A."/>
            <person name="Rocchi M."/>
            <person name="Schein J.E."/>
            <person name="Baertsch R."/>
            <person name="Clarke L."/>
            <person name="Csuros M."/>
            <person name="Glasscock J."/>
            <person name="Harris R.A."/>
            <person name="Havlak P."/>
            <person name="Jackson A.R."/>
            <person name="Jiang H."/>
            <person name="Liu Y."/>
            <person name="Messina D.N."/>
            <person name="Shen Y."/>
            <person name="Song H.X.-Z."/>
            <person name="Wylie T."/>
            <person name="Zhang L."/>
            <person name="Birney E."/>
            <person name="Han K."/>
            <person name="Konkel M.K."/>
            <person name="Lee J."/>
            <person name="Smit A.F.A."/>
            <person name="Ullmer B."/>
            <person name="Wang H."/>
            <person name="Xing J."/>
            <person name="Burhans R."/>
            <person name="Cheng Z."/>
            <person name="Karro J.E."/>
            <person name="Ma J."/>
            <person name="Raney B."/>
            <person name="She X."/>
            <person name="Cox M.J."/>
            <person name="Demuth J.P."/>
            <person name="Dumas L.J."/>
            <person name="Han S.-G."/>
            <person name="Hopkins J."/>
            <person name="Karimpour-Fard A."/>
            <person name="Kim Y.H."/>
            <person name="Pollack J.R."/>
            <person name="Vinar T."/>
            <person name="Addo-Quaye C."/>
            <person name="Degenhardt J."/>
            <person name="Denby A."/>
            <person name="Hubisz M.J."/>
            <person name="Indap A."/>
            <person name="Kosiol C."/>
            <person name="Lahn B.T."/>
            <person name="Lawson H.A."/>
            <person name="Marklein A."/>
            <person name="Nielsen R."/>
            <person name="Vallender E.J."/>
            <person name="Clark A.G."/>
            <person name="Ferguson B."/>
            <person name="Hernandez R.D."/>
            <person name="Hirani K."/>
            <person name="Kehrer-Sawatzki H."/>
            <person name="Kolb J."/>
            <person name="Patil S."/>
            <person name="Pu L.-L."/>
            <person name="Ren Y."/>
            <person name="Smith D.G."/>
            <person name="Wheeler D.A."/>
            <person name="Schenck I."/>
            <person name="Ball E.V."/>
            <person name="Chen R."/>
            <person name="Cooper D.N."/>
            <person name="Giardine B."/>
            <person name="Hsu F."/>
            <person name="Kent W.J."/>
            <person name="Lesk A."/>
            <person name="Nelson D.L."/>
            <person name="O'brien W.E."/>
            <person name="Pruefer K."/>
            <person name="Stenson P.D."/>
            <person name="Wallace J.C."/>
            <person name="Ke H."/>
            <person name="Liu X.-M."/>
            <person name="Wang P."/>
            <person name="Xiang A.P."/>
            <person name="Yang F."/>
            <person name="Barber G.P."/>
            <person name="Haussler D."/>
            <person name="Karolchik D."/>
            <person name="Kern A.D."/>
            <person name="Kuhn R.M."/>
            <person name="Smith K.E."/>
            <person name="Zwieg A.S."/>
        </authorList>
    </citation>
    <scope>NUCLEOTIDE SEQUENCE [LARGE SCALE GENOMIC DNA]</scope>
    <source>
        <strain evidence="13">17573</strain>
    </source>
</reference>
<evidence type="ECO:0000256" key="6">
    <source>
        <dbReference type="ARBA" id="ARBA00025708"/>
    </source>
</evidence>
<keyword evidence="3" id="KW-0032">Aminotransferase</keyword>
<dbReference type="AlphaFoldDB" id="A0A1D5RBV5"/>
<dbReference type="Proteomes" id="UP000006718">
    <property type="component" value="Chromosome 20"/>
</dbReference>
<evidence type="ECO:0000256" key="3">
    <source>
        <dbReference type="ARBA" id="ARBA00022576"/>
    </source>
</evidence>
<dbReference type="FunCoup" id="A0A1D5RBV5">
    <property type="interactions" value="930"/>
</dbReference>
<evidence type="ECO:0000256" key="4">
    <source>
        <dbReference type="ARBA" id="ARBA00022679"/>
    </source>
</evidence>
<comment type="catalytic activity">
    <reaction evidence="9">
        <text>L-alanine + 2-oxoglutarate = pyruvate + L-glutamate</text>
        <dbReference type="Rhea" id="RHEA:19453"/>
        <dbReference type="ChEBI" id="CHEBI:15361"/>
        <dbReference type="ChEBI" id="CHEBI:16810"/>
        <dbReference type="ChEBI" id="CHEBI:29985"/>
        <dbReference type="ChEBI" id="CHEBI:57972"/>
        <dbReference type="EC" id="2.6.1.2"/>
    </reaction>
</comment>
<dbReference type="VGNC" id="VGNC:72962">
    <property type="gene designation" value="GPT2"/>
</dbReference>
<dbReference type="PANTHER" id="PTHR11751:SF311">
    <property type="entry name" value="ALANINE AMINOTRANSFERASE 2"/>
    <property type="match status" value="1"/>
</dbReference>
<evidence type="ECO:0000259" key="11">
    <source>
        <dbReference type="Pfam" id="PF00155"/>
    </source>
</evidence>
<comment type="pathway">
    <text evidence="6">Amino-acid degradation; L-alanine degradation via transaminase pathway; pyruvate from L-alanine: step 1/1.</text>
</comment>
<feature type="region of interest" description="Disordered" evidence="10">
    <location>
        <begin position="586"/>
        <end position="611"/>
    </location>
</feature>
<keyword evidence="4" id="KW-0808">Transferase</keyword>
<dbReference type="InterPro" id="IPR045088">
    <property type="entry name" value="ALAT1/2-like"/>
</dbReference>
<evidence type="ECO:0000256" key="7">
    <source>
        <dbReference type="ARBA" id="ARBA00025785"/>
    </source>
</evidence>
<proteinExistence type="inferred from homology"/>
<dbReference type="Ensembl" id="ENSMMUT00000064211.2">
    <property type="protein sequence ID" value="ENSMMUP00000057797.2"/>
    <property type="gene ID" value="ENSMMUG00000003288.4"/>
</dbReference>
<dbReference type="ExpressionAtlas" id="A0A1D5RBV5">
    <property type="expression patterns" value="baseline"/>
</dbReference>
<dbReference type="InterPro" id="IPR015424">
    <property type="entry name" value="PyrdxlP-dep_Trfase"/>
</dbReference>
<evidence type="ECO:0000256" key="9">
    <source>
        <dbReference type="ARBA" id="ARBA00047412"/>
    </source>
</evidence>
<protein>
    <recommendedName>
        <fullName evidence="8">alanine transaminase</fullName>
        <ecNumber evidence="8">2.6.1.2</ecNumber>
    </recommendedName>
</protein>
<dbReference type="SMR" id="A0A1D5RBV5"/>
<dbReference type="EC" id="2.6.1.2" evidence="8"/>
<dbReference type="FunFam" id="3.90.1150.10:FF:000345">
    <property type="entry name" value="Alanine aminotransferase 2"/>
    <property type="match status" value="1"/>
</dbReference>
<gene>
    <name evidence="12 14" type="primary">GPT2</name>
</gene>
<evidence type="ECO:0000256" key="1">
    <source>
        <dbReference type="ARBA" id="ARBA00001933"/>
    </source>
</evidence>
<dbReference type="VEuPathDB" id="HostDB:ENSMMUG00000003288"/>
<evidence type="ECO:0000313" key="13">
    <source>
        <dbReference type="Proteomes" id="UP000006718"/>
    </source>
</evidence>
<keyword evidence="5" id="KW-0663">Pyridoxal phosphate</keyword>
<reference evidence="12" key="3">
    <citation type="submission" date="2025-08" db="UniProtKB">
        <authorList>
            <consortium name="Ensembl"/>
        </authorList>
    </citation>
    <scope>IDENTIFICATION</scope>
    <source>
        <strain evidence="12">17573</strain>
    </source>
</reference>
<evidence type="ECO:0000313" key="14">
    <source>
        <dbReference type="VGNC" id="VGNC:72962"/>
    </source>
</evidence>
<dbReference type="GO" id="GO:0006103">
    <property type="term" value="P:2-oxoglutarate metabolic process"/>
    <property type="evidence" value="ECO:0007669"/>
    <property type="project" value="Ensembl"/>
</dbReference>
<dbReference type="GO" id="GO:0004021">
    <property type="term" value="F:L-alanine:2-oxoglutarate aminotransferase activity"/>
    <property type="evidence" value="ECO:0007669"/>
    <property type="project" value="UniProtKB-EC"/>
</dbReference>
<keyword evidence="13" id="KW-1185">Reference proteome</keyword>
<dbReference type="InterPro" id="IPR015422">
    <property type="entry name" value="PyrdxlP-dep_Trfase_small"/>
</dbReference>
<organism evidence="12 13">
    <name type="scientific">Macaca mulatta</name>
    <name type="common">Rhesus macaque</name>
    <dbReference type="NCBI Taxonomy" id="9544"/>
    <lineage>
        <taxon>Eukaryota</taxon>
        <taxon>Metazoa</taxon>
        <taxon>Chordata</taxon>
        <taxon>Craniata</taxon>
        <taxon>Vertebrata</taxon>
        <taxon>Euteleostomi</taxon>
        <taxon>Mammalia</taxon>
        <taxon>Eutheria</taxon>
        <taxon>Euarchontoglires</taxon>
        <taxon>Primates</taxon>
        <taxon>Haplorrhini</taxon>
        <taxon>Catarrhini</taxon>
        <taxon>Cercopithecidae</taxon>
        <taxon>Cercopithecinae</taxon>
        <taxon>Macaca</taxon>
    </lineage>
</organism>
<dbReference type="GeneTree" id="ENSGT00940000159061"/>
<evidence type="ECO:0000256" key="10">
    <source>
        <dbReference type="SAM" id="MobiDB-lite"/>
    </source>
</evidence>
<dbReference type="Gene3D" id="1.10.287.1970">
    <property type="match status" value="1"/>
</dbReference>
<feature type="domain" description="Aminotransferase class I/classII large" evidence="11">
    <location>
        <begin position="158"/>
        <end position="532"/>
    </location>
</feature>
<dbReference type="InterPro" id="IPR015421">
    <property type="entry name" value="PyrdxlP-dep_Trfase_major"/>
</dbReference>
<comment type="cofactor">
    <cofactor evidence="1">
        <name>pyridoxal 5'-phosphate</name>
        <dbReference type="ChEBI" id="CHEBI:597326"/>
    </cofactor>
</comment>
<reference evidence="12" key="4">
    <citation type="submission" date="2025-09" db="UniProtKB">
        <authorList>
            <consortium name="Ensembl"/>
        </authorList>
    </citation>
    <scope>IDENTIFICATION</scope>
    <source>
        <strain evidence="12">17573</strain>
    </source>
</reference>
<dbReference type="GO" id="GO:0042853">
    <property type="term" value="P:L-alanine catabolic process"/>
    <property type="evidence" value="ECO:0007669"/>
    <property type="project" value="UniProtKB-UniPathway"/>
</dbReference>
<comment type="subunit">
    <text evidence="2">Homodimer.</text>
</comment>
<dbReference type="Bgee" id="ENSMMUG00000003288">
    <property type="expression patterns" value="Expressed in hindlimb stylopod muscle and 21 other cell types or tissues"/>
</dbReference>
<dbReference type="InterPro" id="IPR004839">
    <property type="entry name" value="Aminotransferase_I/II_large"/>
</dbReference>
<dbReference type="SUPFAM" id="SSF53383">
    <property type="entry name" value="PLP-dependent transferases"/>
    <property type="match status" value="1"/>
</dbReference>
<reference evidence="12" key="2">
    <citation type="submission" date="2019-01" db="EMBL/GenBank/DDBJ databases">
        <authorList>
            <person name="Graves T."/>
            <person name="Eichler E.E."/>
            <person name="Wilson R.K."/>
        </authorList>
    </citation>
    <scope>NUCLEOTIDE SEQUENCE [LARGE SCALE GENOMIC DNA]</scope>
    <source>
        <strain evidence="12">17573</strain>
    </source>
</reference>